<dbReference type="NCBIfam" id="NF005012">
    <property type="entry name" value="PRK06411.1"/>
    <property type="match status" value="1"/>
</dbReference>
<comment type="cofactor">
    <cofactor evidence="6">
        <name>[4Fe-4S] cluster</name>
        <dbReference type="ChEBI" id="CHEBI:49883"/>
    </cofactor>
    <text evidence="6">Binds 1 [4Fe-4S] cluster.</text>
</comment>
<dbReference type="GO" id="GO:0005506">
    <property type="term" value="F:iron ion binding"/>
    <property type="evidence" value="ECO:0007669"/>
    <property type="project" value="UniProtKB-UniRule"/>
</dbReference>
<dbReference type="SUPFAM" id="SSF56770">
    <property type="entry name" value="HydA/Nqo6-like"/>
    <property type="match status" value="1"/>
</dbReference>
<comment type="function">
    <text evidence="6">NDH-1 shuttles electrons from NADH, via FMN and iron-sulfur (Fe-S) centers, to quinones in the respiratory chain. The immediate electron acceptor for the enzyme in this species is believed to be ubiquinone. Couples the redox reaction to proton translocation (for every two electrons transferred, four hydrogen ions are translocated across the cytoplasmic membrane), and thus conserves the redox energy in a proton gradient.</text>
</comment>
<dbReference type="PANTHER" id="PTHR11995">
    <property type="entry name" value="NADH DEHYDROGENASE"/>
    <property type="match status" value="1"/>
</dbReference>
<dbReference type="Proteomes" id="UP000241436">
    <property type="component" value="Unassembled WGS sequence"/>
</dbReference>
<feature type="binding site" evidence="6">
    <location>
        <position position="40"/>
    </location>
    <ligand>
        <name>[4Fe-4S] cluster</name>
        <dbReference type="ChEBI" id="CHEBI:49883"/>
    </ligand>
</feature>
<reference evidence="10 11" key="1">
    <citation type="submission" date="2017-09" db="EMBL/GenBank/DDBJ databases">
        <title>Bloom of a denitrifying methanotroph, Candidatus Methylomirabilis limnetica, in a deep stratified lake.</title>
        <authorList>
            <person name="Graf J.S."/>
            <person name="Marchant H.K."/>
            <person name="Tienken D."/>
            <person name="Hach P.F."/>
            <person name="Brand A."/>
            <person name="Schubert C.J."/>
            <person name="Kuypers M.M."/>
            <person name="Milucka J."/>
        </authorList>
    </citation>
    <scope>NUCLEOTIDE SEQUENCE [LARGE SCALE GENOMIC DNA]</scope>
    <source>
        <strain evidence="10 11">Zug</strain>
    </source>
</reference>
<feature type="binding site" evidence="6">
    <location>
        <position position="39"/>
    </location>
    <ligand>
        <name>[4Fe-4S] cluster</name>
        <dbReference type="ChEBI" id="CHEBI:49883"/>
    </ligand>
</feature>
<dbReference type="GO" id="GO:0048038">
    <property type="term" value="F:quinone binding"/>
    <property type="evidence" value="ECO:0007669"/>
    <property type="project" value="UniProtKB-KW"/>
</dbReference>
<dbReference type="GO" id="GO:0015990">
    <property type="term" value="P:electron transport coupled proton transport"/>
    <property type="evidence" value="ECO:0007669"/>
    <property type="project" value="TreeGrafter"/>
</dbReference>
<dbReference type="RefSeq" id="WP_107563799.1">
    <property type="nucleotide sequence ID" value="NZ_NVQC01000031.1"/>
</dbReference>
<comment type="subunit">
    <text evidence="6">NDH-1 is composed of 14 different subunits. Subunits NuoB, C, D, E, F, and G constitute the peripheral sector of the complex.</text>
</comment>
<dbReference type="EMBL" id="NVQC01000031">
    <property type="protein sequence ID" value="PTL35053.1"/>
    <property type="molecule type" value="Genomic_DNA"/>
</dbReference>
<evidence type="ECO:0000256" key="2">
    <source>
        <dbReference type="ARBA" id="ARBA00022448"/>
    </source>
</evidence>
<keyword evidence="11" id="KW-1185">Reference proteome</keyword>
<keyword evidence="6" id="KW-0472">Membrane</keyword>
<feature type="region of interest" description="Disordered" evidence="8">
    <location>
        <begin position="156"/>
        <end position="175"/>
    </location>
</feature>
<comment type="subcellular location">
    <subcellularLocation>
        <location evidence="6">Cell membrane</location>
        <topology evidence="6">Peripheral membrane protein</topology>
        <orientation evidence="6">Cytoplasmic side</orientation>
    </subcellularLocation>
</comment>
<proteinExistence type="inferred from homology"/>
<evidence type="ECO:0000256" key="7">
    <source>
        <dbReference type="RuleBase" id="RU004464"/>
    </source>
</evidence>
<dbReference type="GO" id="GO:0009060">
    <property type="term" value="P:aerobic respiration"/>
    <property type="evidence" value="ECO:0007669"/>
    <property type="project" value="TreeGrafter"/>
</dbReference>
<dbReference type="Pfam" id="PF01058">
    <property type="entry name" value="Oxidored_q6"/>
    <property type="match status" value="1"/>
</dbReference>
<name>A0A2T4TVB2_9BACT</name>
<evidence type="ECO:0000259" key="9">
    <source>
        <dbReference type="Pfam" id="PF01058"/>
    </source>
</evidence>
<dbReference type="OrthoDB" id="9786737at2"/>
<dbReference type="GO" id="GO:0005886">
    <property type="term" value="C:plasma membrane"/>
    <property type="evidence" value="ECO:0007669"/>
    <property type="project" value="UniProtKB-SubCell"/>
</dbReference>
<dbReference type="FunFam" id="3.40.50.12280:FF:000002">
    <property type="entry name" value="NADH-quinone oxidoreductase subunit B"/>
    <property type="match status" value="1"/>
</dbReference>
<keyword evidence="5 6" id="KW-0520">NAD</keyword>
<keyword evidence="6 7" id="KW-0479">Metal-binding</keyword>
<dbReference type="GO" id="GO:0008137">
    <property type="term" value="F:NADH dehydrogenase (ubiquinone) activity"/>
    <property type="evidence" value="ECO:0007669"/>
    <property type="project" value="InterPro"/>
</dbReference>
<comment type="caution">
    <text evidence="10">The sequence shown here is derived from an EMBL/GenBank/DDBJ whole genome shotgun (WGS) entry which is preliminary data.</text>
</comment>
<comment type="similarity">
    <text evidence="1 6 7">Belongs to the complex I 20 kDa subunit family.</text>
</comment>
<keyword evidence="6 7" id="KW-0411">Iron-sulfur</keyword>
<dbReference type="InterPro" id="IPR006138">
    <property type="entry name" value="NADH_UQ_OxRdtase_20Kd_su"/>
</dbReference>
<evidence type="ECO:0000256" key="1">
    <source>
        <dbReference type="ARBA" id="ARBA00009173"/>
    </source>
</evidence>
<keyword evidence="4 6" id="KW-1278">Translocase</keyword>
<evidence type="ECO:0000313" key="11">
    <source>
        <dbReference type="Proteomes" id="UP000241436"/>
    </source>
</evidence>
<dbReference type="InterPro" id="IPR006137">
    <property type="entry name" value="NADH_UbQ_OxRdtase-like_20kDa"/>
</dbReference>
<organism evidence="10 11">
    <name type="scientific">Candidatus Methylomirabilis limnetica</name>
    <dbReference type="NCBI Taxonomy" id="2033718"/>
    <lineage>
        <taxon>Bacteria</taxon>
        <taxon>Candidatus Methylomirabilota</taxon>
        <taxon>Candidatus Methylomirabilia</taxon>
        <taxon>Candidatus Methylomirabilales</taxon>
        <taxon>Candidatus Methylomirabilaceae</taxon>
        <taxon>Candidatus Methylomirabilis</taxon>
    </lineage>
</organism>
<dbReference type="GO" id="GO:0045271">
    <property type="term" value="C:respiratory chain complex I"/>
    <property type="evidence" value="ECO:0007669"/>
    <property type="project" value="TreeGrafter"/>
</dbReference>
<comment type="catalytic activity">
    <reaction evidence="6">
        <text>a quinone + NADH + 5 H(+)(in) = a quinol + NAD(+) + 4 H(+)(out)</text>
        <dbReference type="Rhea" id="RHEA:57888"/>
        <dbReference type="ChEBI" id="CHEBI:15378"/>
        <dbReference type="ChEBI" id="CHEBI:24646"/>
        <dbReference type="ChEBI" id="CHEBI:57540"/>
        <dbReference type="ChEBI" id="CHEBI:57945"/>
        <dbReference type="ChEBI" id="CHEBI:132124"/>
    </reaction>
</comment>
<keyword evidence="6 7" id="KW-0408">Iron</keyword>
<sequence>MGLFDNTQMNPGVVTTTVEWLFNWARKSSPWPMTFGLACCAIEMMAAGASRYDLDRFGAGVFRPSPRQSDVMIVAGTVTEKMAPRIKTLYEQMPDPKWVIAMGACAISGGPFYYDTYHVVKGVDLLVPVDVYVPGCPPTPEALIFGILTLQDQITRGARGKPGGRPTLPTPLVAA</sequence>
<reference evidence="11" key="2">
    <citation type="journal article" date="2018" name="Environ. Microbiol.">
        <title>Bloom of a denitrifying methanotroph, 'Candidatus Methylomirabilis limnetica', in a deep stratified lake.</title>
        <authorList>
            <person name="Graf J.S."/>
            <person name="Mayr M.J."/>
            <person name="Marchant H.K."/>
            <person name="Tienken D."/>
            <person name="Hach P.F."/>
            <person name="Brand A."/>
            <person name="Schubert C.J."/>
            <person name="Kuypers M.M."/>
            <person name="Milucka J."/>
        </authorList>
    </citation>
    <scope>NUCLEOTIDE SEQUENCE [LARGE SCALE GENOMIC DNA]</scope>
    <source>
        <strain evidence="11">Zug</strain>
    </source>
</reference>
<evidence type="ECO:0000313" key="10">
    <source>
        <dbReference type="EMBL" id="PTL35053.1"/>
    </source>
</evidence>
<keyword evidence="6 7" id="KW-0004">4Fe-4S</keyword>
<dbReference type="Gene3D" id="3.40.50.12280">
    <property type="match status" value="1"/>
</dbReference>
<feature type="binding site" evidence="6">
    <location>
        <position position="136"/>
    </location>
    <ligand>
        <name>[4Fe-4S] cluster</name>
        <dbReference type="ChEBI" id="CHEBI:49883"/>
    </ligand>
</feature>
<evidence type="ECO:0000256" key="4">
    <source>
        <dbReference type="ARBA" id="ARBA00022967"/>
    </source>
</evidence>
<evidence type="ECO:0000256" key="3">
    <source>
        <dbReference type="ARBA" id="ARBA00022719"/>
    </source>
</evidence>
<keyword evidence="6" id="KW-1003">Cell membrane</keyword>
<dbReference type="GO" id="GO:0050136">
    <property type="term" value="F:NADH dehydrogenase (quinone) (non-electrogenic) activity"/>
    <property type="evidence" value="ECO:0007669"/>
    <property type="project" value="UniProtKB-UniRule"/>
</dbReference>
<accession>A0A2T4TVB2</accession>
<evidence type="ECO:0000256" key="8">
    <source>
        <dbReference type="SAM" id="MobiDB-lite"/>
    </source>
</evidence>
<dbReference type="HAMAP" id="MF_01356">
    <property type="entry name" value="NDH1_NuoB"/>
    <property type="match status" value="1"/>
</dbReference>
<keyword evidence="6" id="KW-0830">Ubiquinone</keyword>
<dbReference type="PANTHER" id="PTHR11995:SF14">
    <property type="entry name" value="NADH DEHYDROGENASE [UBIQUINONE] IRON-SULFUR PROTEIN 7, MITOCHONDRIAL"/>
    <property type="match status" value="1"/>
</dbReference>
<dbReference type="NCBIfam" id="TIGR01957">
    <property type="entry name" value="nuoB_fam"/>
    <property type="match status" value="1"/>
</dbReference>
<feature type="domain" description="NADH:ubiquinone oxidoreductase-like 20kDa subunit" evidence="9">
    <location>
        <begin position="39"/>
        <end position="149"/>
    </location>
</feature>
<dbReference type="GO" id="GO:0051539">
    <property type="term" value="F:4 iron, 4 sulfur cluster binding"/>
    <property type="evidence" value="ECO:0007669"/>
    <property type="project" value="UniProtKB-KW"/>
</dbReference>
<dbReference type="AlphaFoldDB" id="A0A2T4TVB2"/>
<protein>
    <recommendedName>
        <fullName evidence="6">NADH-quinone oxidoreductase subunit B</fullName>
        <ecNumber evidence="6">7.1.1.-</ecNumber>
    </recommendedName>
    <alternativeName>
        <fullName evidence="6">NADH dehydrogenase I subunit B</fullName>
    </alternativeName>
    <alternativeName>
        <fullName evidence="6">NDH-1 subunit B</fullName>
    </alternativeName>
</protein>
<keyword evidence="2 6" id="KW-0813">Transport</keyword>
<gene>
    <name evidence="6" type="primary">nuoB</name>
    <name evidence="10" type="ORF">CLG94_11765</name>
</gene>
<keyword evidence="3 6" id="KW-0874">Quinone</keyword>
<feature type="binding site" evidence="6">
    <location>
        <position position="105"/>
    </location>
    <ligand>
        <name>[4Fe-4S] cluster</name>
        <dbReference type="ChEBI" id="CHEBI:49883"/>
    </ligand>
</feature>
<evidence type="ECO:0000256" key="5">
    <source>
        <dbReference type="ARBA" id="ARBA00023027"/>
    </source>
</evidence>
<evidence type="ECO:0000256" key="6">
    <source>
        <dbReference type="HAMAP-Rule" id="MF_01356"/>
    </source>
</evidence>
<dbReference type="EC" id="7.1.1.-" evidence="6"/>